<dbReference type="GeneID" id="71985317"/>
<dbReference type="RefSeq" id="XP_047761629.1">
    <property type="nucleotide sequence ID" value="XM_047904587.1"/>
</dbReference>
<feature type="signal peptide" evidence="1">
    <location>
        <begin position="1"/>
        <end position="19"/>
    </location>
</feature>
<sequence length="182" mass="18985">MELPALLLSLASLIALVNASPMHSQHQKRGSNLLGQVYAYGGGLSGVPIFVKDSAAYIGNLSETGASGTYVSFTQDVDTHLITTPVDSSAELTASYLAINTTNGAQDSAVLTEASGTAGLTTTGFFLYGSQMAWLSSAGMLETSWYMLPTDMEKVWSLNWKAGGNPADVAGAKVVVLKAKQS</sequence>
<protein>
    <submittedName>
        <fullName evidence="2">Uncharacterized protein</fullName>
    </submittedName>
</protein>
<evidence type="ECO:0000313" key="2">
    <source>
        <dbReference type="EMBL" id="UJO17263.1"/>
    </source>
</evidence>
<evidence type="ECO:0000256" key="1">
    <source>
        <dbReference type="SAM" id="SignalP"/>
    </source>
</evidence>
<dbReference type="OMA" id="CCSALIA"/>
<keyword evidence="3" id="KW-1185">Reference proteome</keyword>
<name>A0A9Q8P8L9_PASFU</name>
<reference evidence="2" key="1">
    <citation type="submission" date="2021-12" db="EMBL/GenBank/DDBJ databases">
        <authorList>
            <person name="Zaccaron A."/>
            <person name="Stergiopoulos I."/>
        </authorList>
    </citation>
    <scope>NUCLEOTIDE SEQUENCE</scope>
    <source>
        <strain evidence="2">Race5_Kim</strain>
    </source>
</reference>
<evidence type="ECO:0000313" key="3">
    <source>
        <dbReference type="Proteomes" id="UP000756132"/>
    </source>
</evidence>
<dbReference type="AlphaFoldDB" id="A0A9Q8P8L9"/>
<reference evidence="2" key="2">
    <citation type="journal article" date="2022" name="Microb. Genom.">
        <title>A chromosome-scale genome assembly of the tomato pathogen Cladosporium fulvum reveals a compartmentalized genome architecture and the presence of a dispensable chromosome.</title>
        <authorList>
            <person name="Zaccaron A.Z."/>
            <person name="Chen L.H."/>
            <person name="Samaras A."/>
            <person name="Stergiopoulos I."/>
        </authorList>
    </citation>
    <scope>NUCLEOTIDE SEQUENCE</scope>
    <source>
        <strain evidence="2">Race5_Kim</strain>
    </source>
</reference>
<organism evidence="2 3">
    <name type="scientific">Passalora fulva</name>
    <name type="common">Tomato leaf mold</name>
    <name type="synonym">Cladosporium fulvum</name>
    <dbReference type="NCBI Taxonomy" id="5499"/>
    <lineage>
        <taxon>Eukaryota</taxon>
        <taxon>Fungi</taxon>
        <taxon>Dikarya</taxon>
        <taxon>Ascomycota</taxon>
        <taxon>Pezizomycotina</taxon>
        <taxon>Dothideomycetes</taxon>
        <taxon>Dothideomycetidae</taxon>
        <taxon>Mycosphaerellales</taxon>
        <taxon>Mycosphaerellaceae</taxon>
        <taxon>Fulvia</taxon>
    </lineage>
</organism>
<dbReference type="Proteomes" id="UP000756132">
    <property type="component" value="Chromosome 5"/>
</dbReference>
<dbReference type="OrthoDB" id="5230873at2759"/>
<feature type="chain" id="PRO_5040217375" evidence="1">
    <location>
        <begin position="20"/>
        <end position="182"/>
    </location>
</feature>
<accession>A0A9Q8P8L9</accession>
<proteinExistence type="predicted"/>
<dbReference type="EMBL" id="CP090167">
    <property type="protein sequence ID" value="UJO17263.1"/>
    <property type="molecule type" value="Genomic_DNA"/>
</dbReference>
<keyword evidence="1" id="KW-0732">Signal</keyword>
<dbReference type="KEGG" id="ffu:CLAFUR5_05439"/>
<gene>
    <name evidence="2" type="ORF">CLAFUR5_05439</name>
</gene>